<dbReference type="CDD" id="cd03449">
    <property type="entry name" value="R_hydratase"/>
    <property type="match status" value="1"/>
</dbReference>
<dbReference type="PANTHER" id="PTHR43356:SF2">
    <property type="entry name" value="PHOSPHATE ACETYLTRANSFERASE"/>
    <property type="match status" value="1"/>
</dbReference>
<dbReference type="GO" id="GO:0016746">
    <property type="term" value="F:acyltransferase activity"/>
    <property type="evidence" value="ECO:0007669"/>
    <property type="project" value="UniProtKB-KW"/>
</dbReference>
<dbReference type="NCBIfam" id="NF006045">
    <property type="entry name" value="PRK08190.1"/>
    <property type="match status" value="1"/>
</dbReference>
<protein>
    <submittedName>
        <fullName evidence="5">Bifunctional enoyl-CoA hydratase/phosphate acetyltransferase</fullName>
    </submittedName>
</protein>
<dbReference type="Proteomes" id="UP000054715">
    <property type="component" value="Unassembled WGS sequence"/>
</dbReference>
<reference evidence="5 6" key="1">
    <citation type="submission" date="2015-11" db="EMBL/GenBank/DDBJ databases">
        <title>Genomic analysis of 38 Legionella species identifies large and diverse effector repertoires.</title>
        <authorList>
            <person name="Burstein D."/>
            <person name="Amaro F."/>
            <person name="Zusman T."/>
            <person name="Lifshitz Z."/>
            <person name="Cohen O."/>
            <person name="Gilbert J.A."/>
            <person name="Pupko T."/>
            <person name="Shuman H.A."/>
            <person name="Segal G."/>
        </authorList>
    </citation>
    <scope>NUCLEOTIDE SEQUENCE [LARGE SCALE GENOMIC DNA]</scope>
    <source>
        <strain evidence="5 6">JA-26-G1-E2</strain>
    </source>
</reference>
<dbReference type="STRING" id="455.Ljam_0048"/>
<dbReference type="InterPro" id="IPR002539">
    <property type="entry name" value="MaoC-like_dom"/>
</dbReference>
<accession>A0A0W0UZG4</accession>
<comment type="caution">
    <text evidence="5">The sequence shown here is derived from an EMBL/GenBank/DDBJ whole genome shotgun (WGS) entry which is preliminary data.</text>
</comment>
<evidence type="ECO:0000313" key="6">
    <source>
        <dbReference type="Proteomes" id="UP000054715"/>
    </source>
</evidence>
<dbReference type="InterPro" id="IPR050500">
    <property type="entry name" value="Phos_Acetyltrans/Butyryltrans"/>
</dbReference>
<dbReference type="PANTHER" id="PTHR43356">
    <property type="entry name" value="PHOSPHATE ACETYLTRANSFERASE"/>
    <property type="match status" value="1"/>
</dbReference>
<organism evidence="5 6">
    <name type="scientific">Legionella jamestowniensis</name>
    <dbReference type="NCBI Taxonomy" id="455"/>
    <lineage>
        <taxon>Bacteria</taxon>
        <taxon>Pseudomonadati</taxon>
        <taxon>Pseudomonadota</taxon>
        <taxon>Gammaproteobacteria</taxon>
        <taxon>Legionellales</taxon>
        <taxon>Legionellaceae</taxon>
        <taxon>Legionella</taxon>
    </lineage>
</organism>
<dbReference type="PATRIC" id="fig|455.5.peg.50"/>
<dbReference type="InterPro" id="IPR029069">
    <property type="entry name" value="HotDog_dom_sf"/>
</dbReference>
<evidence type="ECO:0000256" key="1">
    <source>
        <dbReference type="ARBA" id="ARBA00022679"/>
    </source>
</evidence>
<evidence type="ECO:0000259" key="3">
    <source>
        <dbReference type="Pfam" id="PF01515"/>
    </source>
</evidence>
<feature type="domain" description="Phosphate acetyl/butaryl transferase" evidence="3">
    <location>
        <begin position="271"/>
        <end position="487"/>
    </location>
</feature>
<evidence type="ECO:0000259" key="4">
    <source>
        <dbReference type="Pfam" id="PF01575"/>
    </source>
</evidence>
<keyword evidence="2" id="KW-0012">Acyltransferase</keyword>
<sequence length="500" mass="53742">MGIKKVGIIIHLPSRNLPFTINIRGAPLGMKMMEQEFLQNVTFDELTLGQQASLSKTLTKNDIALFAAMSGDVNPAHMDPIFAESDIFHGIVGHGMWSGSLISALLGTVLPGPGTIYLEQDIKFKKPVRIGDNITITLIVHHKQKDKPIVMFDCKGVNQRGEVVMEGLATVLAPVKKIRVPRANLPEVEIHNHDRFQAIIQSCEGMEAIHTAVVHPVKGKILESVKDSMEAGLIVPILIGPVAKINHAAKEAKVDISTWKLIDAEHSDAAAAKAVELASAGKVDAIMKGSLTTHELLTAVVPSSSNLRTKYRISHAYLMDVPSYHKPLIITDAAINIEPNASHKADICQNAINLWRVLNGEEEKPKVAILAATELINPQMQATVDAATLCKMADRGQITDGILDGPLAFDNAINKQAAEEKGIFSSVAGDADILLVPDIESGNMLAKQLTFLGHADAAGIVLGARVPIILVSRADSLRTRLLSCALAVKMSAARKAGKIK</sequence>
<dbReference type="InterPro" id="IPR002505">
    <property type="entry name" value="PTA_PTB"/>
</dbReference>
<name>A0A0W0UZG4_9GAMM</name>
<dbReference type="Pfam" id="PF01515">
    <property type="entry name" value="PTA_PTB"/>
    <property type="match status" value="1"/>
</dbReference>
<dbReference type="EMBL" id="LNYG01000001">
    <property type="protein sequence ID" value="KTD13258.1"/>
    <property type="molecule type" value="Genomic_DNA"/>
</dbReference>
<evidence type="ECO:0000313" key="5">
    <source>
        <dbReference type="EMBL" id="KTD13258.1"/>
    </source>
</evidence>
<feature type="domain" description="MaoC-like" evidence="4">
    <location>
        <begin position="52"/>
        <end position="145"/>
    </location>
</feature>
<gene>
    <name evidence="5" type="primary">pta_1</name>
    <name evidence="5" type="ORF">Ljam_0048</name>
</gene>
<keyword evidence="1 5" id="KW-0808">Transferase</keyword>
<dbReference type="AlphaFoldDB" id="A0A0W0UZG4"/>
<dbReference type="Gene3D" id="3.40.718.10">
    <property type="entry name" value="Isopropylmalate Dehydrogenase"/>
    <property type="match status" value="1"/>
</dbReference>
<dbReference type="SUPFAM" id="SSF54637">
    <property type="entry name" value="Thioesterase/thiol ester dehydrase-isomerase"/>
    <property type="match status" value="1"/>
</dbReference>
<dbReference type="Gene3D" id="3.10.129.10">
    <property type="entry name" value="Hotdog Thioesterase"/>
    <property type="match status" value="1"/>
</dbReference>
<evidence type="ECO:0000256" key="2">
    <source>
        <dbReference type="ARBA" id="ARBA00023315"/>
    </source>
</evidence>
<proteinExistence type="predicted"/>
<dbReference type="SUPFAM" id="SSF53659">
    <property type="entry name" value="Isocitrate/Isopropylmalate dehydrogenase-like"/>
    <property type="match status" value="1"/>
</dbReference>
<dbReference type="NCBIfam" id="NF008852">
    <property type="entry name" value="PRK11890.1"/>
    <property type="match status" value="1"/>
</dbReference>
<dbReference type="Pfam" id="PF01575">
    <property type="entry name" value="MaoC_dehydratas"/>
    <property type="match status" value="1"/>
</dbReference>